<dbReference type="GO" id="GO:0006633">
    <property type="term" value="P:fatty acid biosynthetic process"/>
    <property type="evidence" value="ECO:0007669"/>
    <property type="project" value="UniProtKB-KW"/>
</dbReference>
<evidence type="ECO:0000256" key="9">
    <source>
        <dbReference type="ARBA" id="ARBA00023128"/>
    </source>
</evidence>
<keyword evidence="9" id="KW-0496">Mitochondrion</keyword>
<dbReference type="GO" id="GO:0005739">
    <property type="term" value="C:mitochondrion"/>
    <property type="evidence" value="ECO:0007669"/>
    <property type="project" value="UniProtKB-SubCell"/>
</dbReference>
<comment type="subcellular location">
    <subcellularLocation>
        <location evidence="1">Mitochondrion</location>
    </subcellularLocation>
</comment>
<feature type="domain" description="Malonyl-CoA:ACP transacylase (MAT)" evidence="14">
    <location>
        <begin position="100"/>
        <end position="416"/>
    </location>
</feature>
<accession>A0A8S4NE33</accession>
<name>A0A8S4NE33_OWEFU</name>
<dbReference type="Pfam" id="PF00698">
    <property type="entry name" value="Acyl_transf_1"/>
    <property type="match status" value="1"/>
</dbReference>
<evidence type="ECO:0000256" key="13">
    <source>
        <dbReference type="SAM" id="MobiDB-lite"/>
    </source>
</evidence>
<comment type="similarity">
    <text evidence="11">Belongs to the type II malonyltransferase family.</text>
</comment>
<dbReference type="SMART" id="SM00827">
    <property type="entry name" value="PKS_AT"/>
    <property type="match status" value="1"/>
</dbReference>
<evidence type="ECO:0000256" key="5">
    <source>
        <dbReference type="ARBA" id="ARBA00022679"/>
    </source>
</evidence>
<dbReference type="PANTHER" id="PTHR47170:SF2">
    <property type="entry name" value="MALONYL-COA:ACP TRANSACYLASE (MAT) DOMAIN-CONTAINING PROTEIN"/>
    <property type="match status" value="1"/>
</dbReference>
<protein>
    <recommendedName>
        <fullName evidence="3">[acyl-carrier-protein] S-malonyltransferase</fullName>
        <ecNumber evidence="3">2.3.1.39</ecNumber>
    </recommendedName>
    <alternativeName>
        <fullName evidence="12">[Acyl-carrier-protein] malonyltransferase</fullName>
    </alternativeName>
</protein>
<dbReference type="PANTHER" id="PTHR47170">
    <property type="entry name" value="MALONYL-COA ACP TRANSACYLASE, ACP-BINDING"/>
    <property type="match status" value="1"/>
</dbReference>
<dbReference type="EMBL" id="CAIIXF020000003">
    <property type="protein sequence ID" value="CAH1778810.1"/>
    <property type="molecule type" value="Genomic_DNA"/>
</dbReference>
<dbReference type="Proteomes" id="UP000749559">
    <property type="component" value="Unassembled WGS sequence"/>
</dbReference>
<evidence type="ECO:0000256" key="7">
    <source>
        <dbReference type="ARBA" id="ARBA00022946"/>
    </source>
</evidence>
<dbReference type="Gene3D" id="3.40.366.10">
    <property type="entry name" value="Malonyl-Coenzyme A Acyl Carrier Protein, domain 2"/>
    <property type="match status" value="2"/>
</dbReference>
<evidence type="ECO:0000313" key="15">
    <source>
        <dbReference type="EMBL" id="CAH1778810.1"/>
    </source>
</evidence>
<evidence type="ECO:0000256" key="2">
    <source>
        <dbReference type="ARBA" id="ARBA00005194"/>
    </source>
</evidence>
<keyword evidence="10" id="KW-0275">Fatty acid biosynthesis</keyword>
<gene>
    <name evidence="15" type="ORF">OFUS_LOCUS5672</name>
</gene>
<keyword evidence="16" id="KW-1185">Reference proteome</keyword>
<dbReference type="FunFam" id="3.30.70.250:FF:000005">
    <property type="entry name" value="Malonyl-CoA-acyl carrier protein transacylase, mitochondrial"/>
    <property type="match status" value="1"/>
</dbReference>
<proteinExistence type="inferred from homology"/>
<keyword evidence="7" id="KW-0809">Transit peptide</keyword>
<evidence type="ECO:0000256" key="1">
    <source>
        <dbReference type="ARBA" id="ARBA00004173"/>
    </source>
</evidence>
<dbReference type="Gene3D" id="3.30.70.250">
    <property type="entry name" value="Malonyl-CoA ACP transacylase, ACP-binding"/>
    <property type="match status" value="1"/>
</dbReference>
<evidence type="ECO:0000259" key="14">
    <source>
        <dbReference type="SMART" id="SM00827"/>
    </source>
</evidence>
<evidence type="ECO:0000256" key="11">
    <source>
        <dbReference type="ARBA" id="ARBA00061523"/>
    </source>
</evidence>
<dbReference type="EC" id="2.3.1.39" evidence="3"/>
<evidence type="ECO:0000256" key="6">
    <source>
        <dbReference type="ARBA" id="ARBA00022832"/>
    </source>
</evidence>
<dbReference type="OrthoDB" id="541883at2759"/>
<organism evidence="15 16">
    <name type="scientific">Owenia fusiformis</name>
    <name type="common">Polychaete worm</name>
    <dbReference type="NCBI Taxonomy" id="6347"/>
    <lineage>
        <taxon>Eukaryota</taxon>
        <taxon>Metazoa</taxon>
        <taxon>Spiralia</taxon>
        <taxon>Lophotrochozoa</taxon>
        <taxon>Annelida</taxon>
        <taxon>Polychaeta</taxon>
        <taxon>Sedentaria</taxon>
        <taxon>Canalipalpata</taxon>
        <taxon>Sabellida</taxon>
        <taxon>Oweniida</taxon>
        <taxon>Oweniidae</taxon>
        <taxon>Owenia</taxon>
    </lineage>
</organism>
<dbReference type="InterPro" id="IPR052760">
    <property type="entry name" value="Mitochondrial_malonyltrans"/>
</dbReference>
<keyword evidence="8" id="KW-0443">Lipid metabolism</keyword>
<comment type="caution">
    <text evidence="15">The sequence shown here is derived from an EMBL/GenBank/DDBJ whole genome shotgun (WGS) entry which is preliminary data.</text>
</comment>
<dbReference type="InterPro" id="IPR014043">
    <property type="entry name" value="Acyl_transferase_dom"/>
</dbReference>
<sequence length="430" mass="47984">MTSLACSKFFSRRSFVCLQGLYRSFSKDGTISVSQSDSKKIQDLLEEAKSKPDSSENDHEYPSDVKDAQQFKTYDKWKESVEHQDISARKTNPRETSIILFPGQGSQFVGMGQHLIHYPNVMEMFDVANEILGYDLLKVCLNGPKQELDKTIHCQPALFVTSLAAVEKLKDDHPEAIENCVGTAGFSVGEYAALAIENSVGTAGFSVGEYAALVFAGVLSFEDALEIIKVRASAMQEASLETPSGLMSVFVGADSKLKFAMKTAREYIKEFHDVQDPVCSIANYLYSNCKVIGGHQQALDWLKKDSVRKDFSLRRLKPLPVSGAFHTNLMRPAKEPLQKAIQKVHFEEPLVNVYSNVTGKRYPKPAVIKKSLVDQIVKPVLWEQTLHYMYARDVKQEFPDTYEVGPGKQLGTVLKVVNGKAHTRYHAISV</sequence>
<evidence type="ECO:0000256" key="12">
    <source>
        <dbReference type="ARBA" id="ARBA00077751"/>
    </source>
</evidence>
<evidence type="ECO:0000256" key="8">
    <source>
        <dbReference type="ARBA" id="ARBA00023098"/>
    </source>
</evidence>
<evidence type="ECO:0000256" key="3">
    <source>
        <dbReference type="ARBA" id="ARBA00013258"/>
    </source>
</evidence>
<evidence type="ECO:0000256" key="10">
    <source>
        <dbReference type="ARBA" id="ARBA00023160"/>
    </source>
</evidence>
<evidence type="ECO:0000256" key="4">
    <source>
        <dbReference type="ARBA" id="ARBA00022516"/>
    </source>
</evidence>
<dbReference type="InterPro" id="IPR001227">
    <property type="entry name" value="Ac_transferase_dom_sf"/>
</dbReference>
<feature type="region of interest" description="Disordered" evidence="13">
    <location>
        <begin position="46"/>
        <end position="65"/>
    </location>
</feature>
<keyword evidence="6" id="KW-0276">Fatty acid metabolism</keyword>
<comment type="pathway">
    <text evidence="2">Lipid metabolism; fatty acid biosynthesis.</text>
</comment>
<dbReference type="AlphaFoldDB" id="A0A8S4NE33"/>
<keyword evidence="5" id="KW-0808">Transferase</keyword>
<keyword evidence="4" id="KW-0444">Lipid biosynthesis</keyword>
<dbReference type="GO" id="GO:0004314">
    <property type="term" value="F:[acyl-carrier-protein] S-malonyltransferase activity"/>
    <property type="evidence" value="ECO:0007669"/>
    <property type="project" value="UniProtKB-EC"/>
</dbReference>
<dbReference type="SUPFAM" id="SSF52151">
    <property type="entry name" value="FabD/lysophospholipase-like"/>
    <property type="match status" value="1"/>
</dbReference>
<dbReference type="InterPro" id="IPR016035">
    <property type="entry name" value="Acyl_Trfase/lysoPLipase"/>
</dbReference>
<reference evidence="15" key="1">
    <citation type="submission" date="2022-03" db="EMBL/GenBank/DDBJ databases">
        <authorList>
            <person name="Martin C."/>
        </authorList>
    </citation>
    <scope>NUCLEOTIDE SEQUENCE</scope>
</reference>
<evidence type="ECO:0000313" key="16">
    <source>
        <dbReference type="Proteomes" id="UP000749559"/>
    </source>
</evidence>